<sequence length="246" mass="27719">MISVPISPPASPADITKSKPEVKLNKGHTRAVVPVNLTKDIERATLTLAKAFHESRANDYLMKKFANISVHEKVSKMRINAVLHYFNTEFSDKGGEIVEANDFDAVAVWTGPGYHFDQDLTNDPVFNKIFFDDLHDKREQLLQDVDCYYLFIIGKDLSQPEVRGSVRAIFEHYKQRADAEGVALVLEAINEHAKSVYEYFGFKNYYTFTYGVGEVDSEGNPDPNGEGFTGYLMLYYNGDLPGAKDV</sequence>
<evidence type="ECO:0000313" key="2">
    <source>
        <dbReference type="Proteomes" id="UP000054304"/>
    </source>
</evidence>
<dbReference type="OrthoDB" id="410198at2759"/>
<accession>A0A0C7NAT4</accession>
<dbReference type="InterPro" id="IPR052564">
    <property type="entry name" value="N-acetyltrans/Recomb-assoc"/>
</dbReference>
<organism evidence="1 2">
    <name type="scientific">Lachancea lanzarotensis</name>
    <dbReference type="NCBI Taxonomy" id="1245769"/>
    <lineage>
        <taxon>Eukaryota</taxon>
        <taxon>Fungi</taxon>
        <taxon>Dikarya</taxon>
        <taxon>Ascomycota</taxon>
        <taxon>Saccharomycotina</taxon>
        <taxon>Saccharomycetes</taxon>
        <taxon>Saccharomycetales</taxon>
        <taxon>Saccharomycetaceae</taxon>
        <taxon>Lachancea</taxon>
    </lineage>
</organism>
<dbReference type="EMBL" id="LN736364">
    <property type="protein sequence ID" value="CEP62566.1"/>
    <property type="molecule type" value="Genomic_DNA"/>
</dbReference>
<dbReference type="AlphaFoldDB" id="A0A0C7NAT4"/>
<dbReference type="Proteomes" id="UP000054304">
    <property type="component" value="Unassembled WGS sequence"/>
</dbReference>
<protein>
    <submittedName>
        <fullName evidence="1">LALA0S05e08482g1_1</fullName>
    </submittedName>
</protein>
<gene>
    <name evidence="1" type="ORF">LALA0_S05e08482g</name>
</gene>
<dbReference type="PANTHER" id="PTHR43451">
    <property type="entry name" value="ACETYLTRANSFERASE (GNAT) FAMILY PROTEIN"/>
    <property type="match status" value="1"/>
</dbReference>
<keyword evidence="2" id="KW-1185">Reference proteome</keyword>
<dbReference type="PANTHER" id="PTHR43451:SF1">
    <property type="entry name" value="ACETYLTRANSFERASE"/>
    <property type="match status" value="1"/>
</dbReference>
<proteinExistence type="predicted"/>
<reference evidence="1 2" key="1">
    <citation type="submission" date="2014-12" db="EMBL/GenBank/DDBJ databases">
        <authorList>
            <person name="Neuveglise Cecile"/>
        </authorList>
    </citation>
    <scope>NUCLEOTIDE SEQUENCE [LARGE SCALE GENOMIC DNA]</scope>
    <source>
        <strain evidence="1 2">CBS 12615</strain>
    </source>
</reference>
<dbReference type="STRING" id="1245769.A0A0C7NAT4"/>
<dbReference type="Gene3D" id="3.40.630.30">
    <property type="match status" value="1"/>
</dbReference>
<dbReference type="GeneID" id="34686035"/>
<dbReference type="RefSeq" id="XP_022628791.1">
    <property type="nucleotide sequence ID" value="XM_022772470.1"/>
</dbReference>
<name>A0A0C7NAT4_9SACH</name>
<evidence type="ECO:0000313" key="1">
    <source>
        <dbReference type="EMBL" id="CEP62566.1"/>
    </source>
</evidence>
<dbReference type="HOGENOM" id="CLU_069195_0_0_1"/>